<organism evidence="2 3">
    <name type="scientific">Sporothrix schenckii 1099-18</name>
    <dbReference type="NCBI Taxonomy" id="1397361"/>
    <lineage>
        <taxon>Eukaryota</taxon>
        <taxon>Fungi</taxon>
        <taxon>Dikarya</taxon>
        <taxon>Ascomycota</taxon>
        <taxon>Pezizomycotina</taxon>
        <taxon>Sordariomycetes</taxon>
        <taxon>Sordariomycetidae</taxon>
        <taxon>Ophiostomatales</taxon>
        <taxon>Ophiostomataceae</taxon>
        <taxon>Sporothrix</taxon>
    </lineage>
</organism>
<accession>A0A0F2M0M3</accession>
<protein>
    <submittedName>
        <fullName evidence="2">Uncharacterized protein</fullName>
    </submittedName>
</protein>
<dbReference type="AlphaFoldDB" id="A0A0F2M0M3"/>
<dbReference type="RefSeq" id="XP_016584986.1">
    <property type="nucleotide sequence ID" value="XM_016730554.1"/>
</dbReference>
<name>A0A0F2M0M3_SPOSC</name>
<comment type="caution">
    <text evidence="2">The sequence shown here is derived from an EMBL/GenBank/DDBJ whole genome shotgun (WGS) entry which is preliminary data.</text>
</comment>
<dbReference type="Proteomes" id="UP000033710">
    <property type="component" value="Unassembled WGS sequence"/>
</dbReference>
<feature type="compositionally biased region" description="Basic and acidic residues" evidence="1">
    <location>
        <begin position="64"/>
        <end position="79"/>
    </location>
</feature>
<evidence type="ECO:0000313" key="2">
    <source>
        <dbReference type="EMBL" id="KJR82310.1"/>
    </source>
</evidence>
<dbReference type="KEGG" id="ssck:SPSK_03720"/>
<evidence type="ECO:0000313" key="3">
    <source>
        <dbReference type="Proteomes" id="UP000033710"/>
    </source>
</evidence>
<reference evidence="2 3" key="1">
    <citation type="journal article" date="2014" name="BMC Genomics">
        <title>Comparative genomics of the major fungal agents of human and animal Sporotrichosis: Sporothrix schenckii and Sporothrix brasiliensis.</title>
        <authorList>
            <person name="Teixeira M.M."/>
            <person name="de Almeida L.G."/>
            <person name="Kubitschek-Barreira P."/>
            <person name="Alves F.L."/>
            <person name="Kioshima E.S."/>
            <person name="Abadio A.K."/>
            <person name="Fernandes L."/>
            <person name="Derengowski L.S."/>
            <person name="Ferreira K.S."/>
            <person name="Souza R.C."/>
            <person name="Ruiz J.C."/>
            <person name="de Andrade N.C."/>
            <person name="Paes H.C."/>
            <person name="Nicola A.M."/>
            <person name="Albuquerque P."/>
            <person name="Gerber A.L."/>
            <person name="Martins V.P."/>
            <person name="Peconick L.D."/>
            <person name="Neto A.V."/>
            <person name="Chaucanez C.B."/>
            <person name="Silva P.A."/>
            <person name="Cunha O.L."/>
            <person name="de Oliveira F.F."/>
            <person name="dos Santos T.C."/>
            <person name="Barros A.L."/>
            <person name="Soares M.A."/>
            <person name="de Oliveira L.M."/>
            <person name="Marini M.M."/>
            <person name="Villalobos-Duno H."/>
            <person name="Cunha M.M."/>
            <person name="de Hoog S."/>
            <person name="da Silveira J.F."/>
            <person name="Henrissat B."/>
            <person name="Nino-Vega G.A."/>
            <person name="Cisalpino P.S."/>
            <person name="Mora-Montes H.M."/>
            <person name="Almeida S.R."/>
            <person name="Stajich J.E."/>
            <person name="Lopes-Bezerra L.M."/>
            <person name="Vasconcelos A.T."/>
            <person name="Felipe M.S."/>
        </authorList>
    </citation>
    <scope>NUCLEOTIDE SEQUENCE [LARGE SCALE GENOMIC DNA]</scope>
    <source>
        <strain evidence="2 3">1099-18</strain>
    </source>
</reference>
<proteinExistence type="predicted"/>
<dbReference type="GeneID" id="27665831"/>
<sequence length="132" mass="14626">MAKTSAMRRGDGIHNVGNGDGKQAPSQRTVLACTSGRREVCSVKQRYHGGEAQDGGGGEAVSMEEQKKRDHEYRCDGQRDMNVARSQDGPQDEECQQPKRRAKGLRAGETTKKPKSAKITMRLRVSKAKRKR</sequence>
<gene>
    <name evidence="2" type="ORF">SPSK_03720</name>
</gene>
<dbReference type="EMBL" id="AXCR01000010">
    <property type="protein sequence ID" value="KJR82310.1"/>
    <property type="molecule type" value="Genomic_DNA"/>
</dbReference>
<feature type="region of interest" description="Disordered" evidence="1">
    <location>
        <begin position="1"/>
        <end position="30"/>
    </location>
</feature>
<reference evidence="2 3" key="2">
    <citation type="journal article" date="2015" name="Eukaryot. Cell">
        <title>Asexual propagation of a virulent clone complex in a human and feline outbreak of sporotrichosis.</title>
        <authorList>
            <person name="Teixeira Mde M."/>
            <person name="Rodrigues A.M."/>
            <person name="Tsui C.K."/>
            <person name="de Almeida L.G."/>
            <person name="Van Diepeningen A.D."/>
            <person name="van den Ende B.G."/>
            <person name="Fernandes G.F."/>
            <person name="Kano R."/>
            <person name="Hamelin R.C."/>
            <person name="Lopes-Bezerra L.M."/>
            <person name="Vasconcelos A.T."/>
            <person name="de Hoog S."/>
            <person name="de Camargo Z.P."/>
            <person name="Felipe M.S."/>
        </authorList>
    </citation>
    <scope>NUCLEOTIDE SEQUENCE [LARGE SCALE GENOMIC DNA]</scope>
    <source>
        <strain evidence="2 3">1099-18</strain>
    </source>
</reference>
<dbReference type="VEuPathDB" id="FungiDB:SPSK_03720"/>
<evidence type="ECO:0000256" key="1">
    <source>
        <dbReference type="SAM" id="MobiDB-lite"/>
    </source>
</evidence>
<feature type="region of interest" description="Disordered" evidence="1">
    <location>
        <begin position="46"/>
        <end position="117"/>
    </location>
</feature>